<dbReference type="EMBL" id="FRFD01000004">
    <property type="protein sequence ID" value="SHO47094.1"/>
    <property type="molecule type" value="Genomic_DNA"/>
</dbReference>
<feature type="transmembrane region" description="Helical" evidence="8">
    <location>
        <begin position="9"/>
        <end position="29"/>
    </location>
</feature>
<feature type="transmembrane region" description="Helical" evidence="8">
    <location>
        <begin position="118"/>
        <end position="139"/>
    </location>
</feature>
<keyword evidence="10" id="KW-1185">Reference proteome</keyword>
<dbReference type="PANTHER" id="PTHR30472">
    <property type="entry name" value="FERRIC ENTEROBACTIN TRANSPORT SYSTEM PERMEASE PROTEIN"/>
    <property type="match status" value="1"/>
</dbReference>
<comment type="similarity">
    <text evidence="2">Belongs to the binding-protein-dependent transport system permease family. FecCD subfamily.</text>
</comment>
<dbReference type="Gene3D" id="1.10.3470.10">
    <property type="entry name" value="ABC transporter involved in vitamin B12 uptake, BtuC"/>
    <property type="match status" value="1"/>
</dbReference>
<accession>A0A1M7Y481</accession>
<keyword evidence="6 8" id="KW-1133">Transmembrane helix</keyword>
<dbReference type="GO" id="GO:0022857">
    <property type="term" value="F:transmembrane transporter activity"/>
    <property type="evidence" value="ECO:0007669"/>
    <property type="project" value="InterPro"/>
</dbReference>
<dbReference type="Proteomes" id="UP000184612">
    <property type="component" value="Unassembled WGS sequence"/>
</dbReference>
<proteinExistence type="inferred from homology"/>
<feature type="transmembrane region" description="Helical" evidence="8">
    <location>
        <begin position="151"/>
        <end position="173"/>
    </location>
</feature>
<feature type="transmembrane region" description="Helical" evidence="8">
    <location>
        <begin position="193"/>
        <end position="213"/>
    </location>
</feature>
<evidence type="ECO:0000256" key="1">
    <source>
        <dbReference type="ARBA" id="ARBA00004651"/>
    </source>
</evidence>
<feature type="transmembrane region" description="Helical" evidence="8">
    <location>
        <begin position="242"/>
        <end position="269"/>
    </location>
</feature>
<evidence type="ECO:0000313" key="10">
    <source>
        <dbReference type="Proteomes" id="UP000184612"/>
    </source>
</evidence>
<evidence type="ECO:0000256" key="7">
    <source>
        <dbReference type="ARBA" id="ARBA00023136"/>
    </source>
</evidence>
<keyword evidence="3" id="KW-0813">Transport</keyword>
<dbReference type="Pfam" id="PF01032">
    <property type="entry name" value="FecCD"/>
    <property type="match status" value="1"/>
</dbReference>
<name>A0A1M7Y481_9FIRM</name>
<dbReference type="CDD" id="cd06550">
    <property type="entry name" value="TM_ABC_iron-siderophores_like"/>
    <property type="match status" value="1"/>
</dbReference>
<keyword evidence="7 8" id="KW-0472">Membrane</keyword>
<comment type="subcellular location">
    <subcellularLocation>
        <location evidence="1">Cell membrane</location>
        <topology evidence="1">Multi-pass membrane protein</topology>
    </subcellularLocation>
</comment>
<reference evidence="9 10" key="1">
    <citation type="submission" date="2016-12" db="EMBL/GenBank/DDBJ databases">
        <authorList>
            <person name="Song W.-J."/>
            <person name="Kurnit D.M."/>
        </authorList>
    </citation>
    <scope>NUCLEOTIDE SEQUENCE [LARGE SCALE GENOMIC DNA]</scope>
    <source>
        <strain evidence="9 10">DSM 12503</strain>
    </source>
</reference>
<feature type="transmembrane region" description="Helical" evidence="8">
    <location>
        <begin position="90"/>
        <end position="112"/>
    </location>
</feature>
<dbReference type="FunFam" id="1.10.3470.10:FF:000001">
    <property type="entry name" value="Vitamin B12 ABC transporter permease BtuC"/>
    <property type="match status" value="1"/>
</dbReference>
<evidence type="ECO:0000256" key="4">
    <source>
        <dbReference type="ARBA" id="ARBA00022475"/>
    </source>
</evidence>
<evidence type="ECO:0000256" key="2">
    <source>
        <dbReference type="ARBA" id="ARBA00007935"/>
    </source>
</evidence>
<evidence type="ECO:0000256" key="3">
    <source>
        <dbReference type="ARBA" id="ARBA00022448"/>
    </source>
</evidence>
<dbReference type="SUPFAM" id="SSF81345">
    <property type="entry name" value="ABC transporter involved in vitamin B12 uptake, BtuC"/>
    <property type="match status" value="1"/>
</dbReference>
<evidence type="ECO:0000256" key="6">
    <source>
        <dbReference type="ARBA" id="ARBA00022989"/>
    </source>
</evidence>
<feature type="transmembrane region" description="Helical" evidence="8">
    <location>
        <begin position="310"/>
        <end position="329"/>
    </location>
</feature>
<feature type="transmembrane region" description="Helical" evidence="8">
    <location>
        <begin position="281"/>
        <end position="304"/>
    </location>
</feature>
<dbReference type="GO" id="GO:0005886">
    <property type="term" value="C:plasma membrane"/>
    <property type="evidence" value="ECO:0007669"/>
    <property type="project" value="UniProtKB-SubCell"/>
</dbReference>
<dbReference type="AlphaFoldDB" id="A0A1M7Y481"/>
<feature type="transmembrane region" description="Helical" evidence="8">
    <location>
        <begin position="61"/>
        <end position="78"/>
    </location>
</feature>
<dbReference type="InterPro" id="IPR000522">
    <property type="entry name" value="ABC_transptr_permease_BtuC"/>
</dbReference>
<organism evidence="9 10">
    <name type="scientific">Anaerocolumna xylanovorans DSM 12503</name>
    <dbReference type="NCBI Taxonomy" id="1121345"/>
    <lineage>
        <taxon>Bacteria</taxon>
        <taxon>Bacillati</taxon>
        <taxon>Bacillota</taxon>
        <taxon>Clostridia</taxon>
        <taxon>Lachnospirales</taxon>
        <taxon>Lachnospiraceae</taxon>
        <taxon>Anaerocolumna</taxon>
    </lineage>
</organism>
<dbReference type="OrthoDB" id="9792889at2"/>
<dbReference type="PANTHER" id="PTHR30472:SF64">
    <property type="entry name" value="IRON(3+)-HYDROXAMATE IMPORT SYSTEM PERMEASE PROTEIN FHUG"/>
    <property type="match status" value="1"/>
</dbReference>
<evidence type="ECO:0000256" key="8">
    <source>
        <dbReference type="SAM" id="Phobius"/>
    </source>
</evidence>
<protein>
    <submittedName>
        <fullName evidence="9">Iron complex transport system permease protein</fullName>
    </submittedName>
</protein>
<sequence length="338" mass="36121">MKKKNRKYVLILLLILIPAAFFISINAGFTDYGITDILRILAGKGDGKENIVVLQFRMPRILLALLIGAGFALSGCIIQGITRNPLADPGILGINAGAGIMVLLYVVLHGAVSFGSVFGLPFLSLIGALVTGTIIYALSTQKTKGVSSMRLVLNGVAIQAGINAVMTMVIMKLDDSQHEFLAKWQAGSIWNANWKFVAALLPWIVIGITYLILRSRHLDILTMGDDISFGLGVTVVREKYRLLFTAVALAAACVAVSGSISFVGLMAPHLSRKLVGSGHRLLIPVCALTGGLLVLIADTVARTVIEPSEIPTGIVVSLLGAPYFVFLLLKERKKTVNS</sequence>
<dbReference type="InterPro" id="IPR037294">
    <property type="entry name" value="ABC_BtuC-like"/>
</dbReference>
<evidence type="ECO:0000313" key="9">
    <source>
        <dbReference type="EMBL" id="SHO47094.1"/>
    </source>
</evidence>
<keyword evidence="5 8" id="KW-0812">Transmembrane</keyword>
<dbReference type="STRING" id="1121345.SAMN02745217_01398"/>
<dbReference type="RefSeq" id="WP_073588124.1">
    <property type="nucleotide sequence ID" value="NZ_FRFD01000004.1"/>
</dbReference>
<evidence type="ECO:0000256" key="5">
    <source>
        <dbReference type="ARBA" id="ARBA00022692"/>
    </source>
</evidence>
<keyword evidence="4" id="KW-1003">Cell membrane</keyword>
<gene>
    <name evidence="9" type="ORF">SAMN02745217_01398</name>
</gene>
<dbReference type="GO" id="GO:0033214">
    <property type="term" value="P:siderophore-iron import into cell"/>
    <property type="evidence" value="ECO:0007669"/>
    <property type="project" value="TreeGrafter"/>
</dbReference>